<proteinExistence type="predicted"/>
<sequence length="292" mass="33157">MTRTDFLIDPDTQAFMAWFESAVVGTRPTDFPHNGGVDRLLSDSFERYRWPVRRIDLMTPMGEESISARSSFHSNAILLWRLSMGIQDCLNAKPVNHDELANWARVIMEWGGVFKRPGNGTWLDSMGGELNGYFERALPALIADDEQALEGVRDLRSNAGTTKIHSLVLANFVIYDSRVAAALAWLVQSWAKSHERAVPEHLRFGCMRANTKKVPRTPRTPDATVFKYFSPSRRVSTHRKHAIWNRRANWIIEHMAKAPTVNALGVRLPRTWSGREIEAALFMMGEDLTHAL</sequence>
<name>A0A399M7C5_9PSED</name>
<gene>
    <name evidence="1" type="ORF">D0894_15280</name>
</gene>
<dbReference type="Proteomes" id="UP000265875">
    <property type="component" value="Unassembled WGS sequence"/>
</dbReference>
<organism evidence="1 2">
    <name type="scientific">Pseudomonas monteilii</name>
    <dbReference type="NCBI Taxonomy" id="76759"/>
    <lineage>
        <taxon>Bacteria</taxon>
        <taxon>Pseudomonadati</taxon>
        <taxon>Pseudomonadota</taxon>
        <taxon>Gammaproteobacteria</taxon>
        <taxon>Pseudomonadales</taxon>
        <taxon>Pseudomonadaceae</taxon>
        <taxon>Pseudomonas</taxon>
    </lineage>
</organism>
<comment type="caution">
    <text evidence="1">The sequence shown here is derived from an EMBL/GenBank/DDBJ whole genome shotgun (WGS) entry which is preliminary data.</text>
</comment>
<dbReference type="RefSeq" id="WP_119370405.1">
    <property type="nucleotide sequence ID" value="NZ_QWLL01000033.1"/>
</dbReference>
<accession>A0A399M7C5</accession>
<evidence type="ECO:0000313" key="2">
    <source>
        <dbReference type="Proteomes" id="UP000265875"/>
    </source>
</evidence>
<evidence type="ECO:0000313" key="1">
    <source>
        <dbReference type="EMBL" id="RII76796.1"/>
    </source>
</evidence>
<dbReference type="AlphaFoldDB" id="A0A399M7C5"/>
<reference evidence="1 2" key="1">
    <citation type="submission" date="2018-08" db="EMBL/GenBank/DDBJ databases">
        <title>Draft genome sequence of the cyanotroph, Pseudomonas monteilii BCN3.</title>
        <authorList>
            <person name="Jones L.B."/>
            <person name="Kunz D.A."/>
        </authorList>
    </citation>
    <scope>NUCLEOTIDE SEQUENCE [LARGE SCALE GENOMIC DNA]</scope>
    <source>
        <strain evidence="1 2">BCN3</strain>
    </source>
</reference>
<protein>
    <submittedName>
        <fullName evidence="1">Uncharacterized protein</fullName>
    </submittedName>
</protein>
<dbReference type="EMBL" id="QWLL01000033">
    <property type="protein sequence ID" value="RII76796.1"/>
    <property type="molecule type" value="Genomic_DNA"/>
</dbReference>